<evidence type="ECO:0000259" key="2">
    <source>
        <dbReference type="PROSITE" id="PS50853"/>
    </source>
</evidence>
<dbReference type="PROSITE" id="PS50853">
    <property type="entry name" value="FN3"/>
    <property type="match status" value="1"/>
</dbReference>
<dbReference type="InterPro" id="IPR036116">
    <property type="entry name" value="FN3_sf"/>
</dbReference>
<gene>
    <name evidence="3" type="ORF">FKW44_018949</name>
</gene>
<keyword evidence="1" id="KW-0677">Repeat</keyword>
<proteinExistence type="predicted"/>
<dbReference type="EMBL" id="CP045902">
    <property type="protein sequence ID" value="QQP38385.1"/>
    <property type="molecule type" value="Genomic_DNA"/>
</dbReference>
<dbReference type="SMART" id="SM00060">
    <property type="entry name" value="FN3"/>
    <property type="match status" value="1"/>
</dbReference>
<dbReference type="FunFam" id="2.60.40.10:FF:000028">
    <property type="entry name" value="Neuronal cell adhesion molecule"/>
    <property type="match status" value="1"/>
</dbReference>
<dbReference type="SUPFAM" id="SSF49265">
    <property type="entry name" value="Fibronectin type III"/>
    <property type="match status" value="1"/>
</dbReference>
<dbReference type="Pfam" id="PF00041">
    <property type="entry name" value="fn3"/>
    <property type="match status" value="1"/>
</dbReference>
<dbReference type="InterPro" id="IPR013783">
    <property type="entry name" value="Ig-like_fold"/>
</dbReference>
<evidence type="ECO:0000313" key="4">
    <source>
        <dbReference type="Proteomes" id="UP000595437"/>
    </source>
</evidence>
<feature type="non-terminal residue" evidence="3">
    <location>
        <position position="1"/>
    </location>
</feature>
<name>A0A7T8GVU9_CALRO</name>
<dbReference type="CDD" id="cd00063">
    <property type="entry name" value="FN3"/>
    <property type="match status" value="1"/>
</dbReference>
<feature type="domain" description="Fibronectin type-III" evidence="2">
    <location>
        <begin position="14"/>
        <end position="112"/>
    </location>
</feature>
<reference evidence="4" key="1">
    <citation type="submission" date="2021-01" db="EMBL/GenBank/DDBJ databases">
        <title>Caligus Genome Assembly.</title>
        <authorList>
            <person name="Gallardo-Escarate C."/>
        </authorList>
    </citation>
    <scope>NUCLEOTIDE SEQUENCE [LARGE SCALE GENOMIC DNA]</scope>
</reference>
<sequence length="117" mass="13200">RFLERTFKLRPQKPPTAVHVTGINPSTIRVSWRYVAPSVEEEPLTGYKVRIWESDQDISQANDTVIYIGNPLDVEVTDLTPGKVYHLRVLAFSQGGEGKMSSPVWQFQMGDPDQLNG</sequence>
<evidence type="ECO:0000256" key="1">
    <source>
        <dbReference type="ARBA" id="ARBA00022737"/>
    </source>
</evidence>
<dbReference type="InterPro" id="IPR003961">
    <property type="entry name" value="FN3_dom"/>
</dbReference>
<dbReference type="OrthoDB" id="7933032at2759"/>
<keyword evidence="4" id="KW-1185">Reference proteome</keyword>
<organism evidence="3 4">
    <name type="scientific">Caligus rogercresseyi</name>
    <name type="common">Sea louse</name>
    <dbReference type="NCBI Taxonomy" id="217165"/>
    <lineage>
        <taxon>Eukaryota</taxon>
        <taxon>Metazoa</taxon>
        <taxon>Ecdysozoa</taxon>
        <taxon>Arthropoda</taxon>
        <taxon>Crustacea</taxon>
        <taxon>Multicrustacea</taxon>
        <taxon>Hexanauplia</taxon>
        <taxon>Copepoda</taxon>
        <taxon>Siphonostomatoida</taxon>
        <taxon>Caligidae</taxon>
        <taxon>Caligus</taxon>
    </lineage>
</organism>
<accession>A0A7T8GVU9</accession>
<dbReference type="Gene3D" id="2.60.40.10">
    <property type="entry name" value="Immunoglobulins"/>
    <property type="match status" value="1"/>
</dbReference>
<evidence type="ECO:0000313" key="3">
    <source>
        <dbReference type="EMBL" id="QQP38385.1"/>
    </source>
</evidence>
<dbReference type="AlphaFoldDB" id="A0A7T8GVU9"/>
<protein>
    <recommendedName>
        <fullName evidence="2">Fibronectin type-III domain-containing protein</fullName>
    </recommendedName>
</protein>
<dbReference type="Proteomes" id="UP000595437">
    <property type="component" value="Chromosome 13"/>
</dbReference>